<feature type="repeat" description="WD" evidence="3">
    <location>
        <begin position="1323"/>
        <end position="1364"/>
    </location>
</feature>
<dbReference type="InterPro" id="IPR001680">
    <property type="entry name" value="WD40_rpt"/>
</dbReference>
<dbReference type="SUPFAM" id="SSF52540">
    <property type="entry name" value="P-loop containing nucleoside triphosphate hydrolases"/>
    <property type="match status" value="1"/>
</dbReference>
<dbReference type="Pfam" id="PF00400">
    <property type="entry name" value="WD40"/>
    <property type="match status" value="11"/>
</dbReference>
<organism evidence="6 7">
    <name type="scientific">Thanatephorus cucumeris (strain AG1-IB / isolate 7/3/14)</name>
    <name type="common">Lettuce bottom rot fungus</name>
    <name type="synonym">Rhizoctonia solani</name>
    <dbReference type="NCBI Taxonomy" id="1108050"/>
    <lineage>
        <taxon>Eukaryota</taxon>
        <taxon>Fungi</taxon>
        <taxon>Dikarya</taxon>
        <taxon>Basidiomycota</taxon>
        <taxon>Agaricomycotina</taxon>
        <taxon>Agaricomycetes</taxon>
        <taxon>Cantharellales</taxon>
        <taxon>Ceratobasidiaceae</taxon>
        <taxon>Rhizoctonia</taxon>
        <taxon>Rhizoctonia solani AG-1</taxon>
    </lineage>
</organism>
<feature type="domain" description="NACHT" evidence="5">
    <location>
        <begin position="267"/>
        <end position="412"/>
    </location>
</feature>
<dbReference type="InterPro" id="IPR027417">
    <property type="entry name" value="P-loop_NTPase"/>
</dbReference>
<feature type="repeat" description="WD" evidence="3">
    <location>
        <begin position="846"/>
        <end position="887"/>
    </location>
</feature>
<evidence type="ECO:0000256" key="1">
    <source>
        <dbReference type="ARBA" id="ARBA00022574"/>
    </source>
</evidence>
<dbReference type="PANTHER" id="PTHR19879:SF9">
    <property type="entry name" value="TRANSCRIPTION INITIATION FACTOR TFIID SUBUNIT 5"/>
    <property type="match status" value="1"/>
</dbReference>
<dbReference type="InterPro" id="IPR007111">
    <property type="entry name" value="NACHT_NTPase"/>
</dbReference>
<dbReference type="EMBL" id="LN679148">
    <property type="protein sequence ID" value="CEL60532.1"/>
    <property type="molecule type" value="Genomic_DNA"/>
</dbReference>
<evidence type="ECO:0000259" key="5">
    <source>
        <dbReference type="PROSITE" id="PS50837"/>
    </source>
</evidence>
<dbReference type="SUPFAM" id="SSF50978">
    <property type="entry name" value="WD40 repeat-like"/>
    <property type="match status" value="3"/>
</dbReference>
<feature type="repeat" description="WD" evidence="3">
    <location>
        <begin position="1277"/>
        <end position="1318"/>
    </location>
</feature>
<feature type="repeat" description="WD" evidence="3">
    <location>
        <begin position="1192"/>
        <end position="1233"/>
    </location>
</feature>
<proteinExistence type="predicted"/>
<evidence type="ECO:0000313" key="6">
    <source>
        <dbReference type="EMBL" id="CEL60532.1"/>
    </source>
</evidence>
<dbReference type="PRINTS" id="PR00320">
    <property type="entry name" value="GPROTEINBRPT"/>
</dbReference>
<name>A0A0B7FWG6_THACB</name>
<dbReference type="InterPro" id="IPR015943">
    <property type="entry name" value="WD40/YVTN_repeat-like_dom_sf"/>
</dbReference>
<protein>
    <submittedName>
        <fullName evidence="6">Vegetative incompatibility protein HET-E-1</fullName>
    </submittedName>
</protein>
<feature type="region of interest" description="Disordered" evidence="4">
    <location>
        <begin position="48"/>
        <end position="79"/>
    </location>
</feature>
<feature type="repeat" description="WD" evidence="3">
    <location>
        <begin position="1061"/>
        <end position="1102"/>
    </location>
</feature>
<feature type="repeat" description="WD" evidence="3">
    <location>
        <begin position="1018"/>
        <end position="1059"/>
    </location>
</feature>
<feature type="repeat" description="WD" evidence="3">
    <location>
        <begin position="1366"/>
        <end position="1400"/>
    </location>
</feature>
<dbReference type="Pfam" id="PF24883">
    <property type="entry name" value="NPHP3_N"/>
    <property type="match status" value="1"/>
</dbReference>
<dbReference type="PROSITE" id="PS50837">
    <property type="entry name" value="NACHT"/>
    <property type="match status" value="1"/>
</dbReference>
<keyword evidence="2" id="KW-0677">Repeat</keyword>
<gene>
    <name evidence="6" type="ORF">RSOLAG1IB_09714</name>
</gene>
<dbReference type="PROSITE" id="PS00678">
    <property type="entry name" value="WD_REPEATS_1"/>
    <property type="match status" value="6"/>
</dbReference>
<dbReference type="Proteomes" id="UP000059188">
    <property type="component" value="Unassembled WGS sequence"/>
</dbReference>
<feature type="repeat" description="WD" evidence="3">
    <location>
        <begin position="975"/>
        <end position="1016"/>
    </location>
</feature>
<feature type="repeat" description="WD" evidence="3">
    <location>
        <begin position="932"/>
        <end position="973"/>
    </location>
</feature>
<feature type="repeat" description="WD" evidence="3">
    <location>
        <begin position="1106"/>
        <end position="1147"/>
    </location>
</feature>
<feature type="compositionally biased region" description="Low complexity" evidence="4">
    <location>
        <begin position="48"/>
        <end position="59"/>
    </location>
</feature>
<reference evidence="6 7" key="1">
    <citation type="submission" date="2014-11" db="EMBL/GenBank/DDBJ databases">
        <authorList>
            <person name="Wibberg Daniel"/>
        </authorList>
    </citation>
    <scope>NUCLEOTIDE SEQUENCE [LARGE SCALE GENOMIC DNA]</scope>
    <source>
        <strain evidence="6">Rhizoctonia solani AG1-IB 7/3/14</strain>
    </source>
</reference>
<dbReference type="InterPro" id="IPR020472">
    <property type="entry name" value="WD40_PAC1"/>
</dbReference>
<keyword evidence="7" id="KW-1185">Reference proteome</keyword>
<dbReference type="PANTHER" id="PTHR19879">
    <property type="entry name" value="TRANSCRIPTION INITIATION FACTOR TFIID"/>
    <property type="match status" value="1"/>
</dbReference>
<feature type="repeat" description="WD" evidence="3">
    <location>
        <begin position="1149"/>
        <end position="1190"/>
    </location>
</feature>
<accession>A0A0B7FWG6</accession>
<evidence type="ECO:0000256" key="3">
    <source>
        <dbReference type="PROSITE-ProRule" id="PRU00221"/>
    </source>
</evidence>
<dbReference type="CDD" id="cd00200">
    <property type="entry name" value="WD40"/>
    <property type="match status" value="2"/>
</dbReference>
<dbReference type="SMART" id="SM00320">
    <property type="entry name" value="WD40"/>
    <property type="match status" value="14"/>
</dbReference>
<evidence type="ECO:0000256" key="4">
    <source>
        <dbReference type="SAM" id="MobiDB-lite"/>
    </source>
</evidence>
<dbReference type="InterPro" id="IPR056884">
    <property type="entry name" value="NPHP3-like_N"/>
</dbReference>
<dbReference type="PROSITE" id="PS50082">
    <property type="entry name" value="WD_REPEATS_2"/>
    <property type="match status" value="11"/>
</dbReference>
<sequence length="1492" mass="163581">MPFIMKLQDSLARSKNRLKKHLGTESEDISRLPSVLDLQPDPASLADSSQVVSNVSNPVDHPTNIAESAPDVTLKDPTKGTSSAWAAVSALLKALEVGAEAFAPAKPVNACKEGGEYDHLAIKLKEILDDLTQCMKELAGLEDTDSVKRIYSEIKREVKMVTEKQERTMGRRLLGAMNDSDEILACYRRIDGHFQRLTRNAAMSTLKAVKEQATMEASRLKGISPSMSALYNSAESHDVQRRSCTEGTRKAQIQELLDWAATPGAGKTCWMNGMAGTGKTTIAYSVCAELQKSSRLGASFFCSRTIQECRQAKHIIPTIAYQLARYSHPFQCALDKVLQEDADVHTRALNIQFQKLLLEPLTEAKTSLPADFIVVIDALDECENEDVIGQILHLFLSTTYILPIRYLVTSRPEKAITRGITGRADGQEEARLVLHNLDSNEVQEDIRAYMRAELEGIPLTDDHWLRLTDRCGVLFIYASTTCRYIKQTYELMSLDEVVSTITSPASTHKGKNVIDELYMTVLYAAFVKSEWDDTNKQRMKDVLETVICAIEPLTLSALAKLLGLESGDQVNQLLLPLRSVLNVTKKAGVVSTLHASFPDFMLSSDRSSSYHCHHRMRHMKITQACLNVIDTNKPKFNVCGLASSYDLDSDVKNLDKLANETIPQAVIYACRHWSDHLSLSEYHPELLSIVGNFFSSRLLLWMEVMNLTKHIGHATSIIQYAEKWCAEHKAPEDLIALVYDASQFVSFFASNSVSKSTPHIYVSMLPFWPRSRPISTAYMPRTSGLVRPTGTAIDRRQLALIATWKVSTKRVLSMSLTGDGSRLVVPSENSIEVYDTTTGESVLSLTDERAKNVNYVAVSPDGTSVVFISEDAIAYVWDMKNGGTVTQLFQDDISGVGRITFSCDGSRVACGLSNGDVYICGLQQEAYSVIRPTGHTDWVRPVAFSPDCLHLASGSGNGTIQVWNVRTGQPVGEPFEGHTSWVESVSYSDDGSRLASTSHDMSLRVWDPQTGQTVLGPVTDYCGRVFSVSFSPGGAFIASGSWDGTIRVYDAHTGHTVLGPLHGHTDEVNRVMYSPDGTRLYSCSGDGTVCTWNVQDRGTSDALSTTSGVSTAILSVRYSHSGRHVVSGSRDGTVHVWDVRTGELVRGPLHGHEDGVKSVDYSPDDQYIASGSYDSTLRLWDATTGNDIHGPLRGYSKEVNCVRFSADGSALVSGSFDGTVRMWDVRTGQQTKQLLKGDTWIVSVGVSSDGCRVVCGSSDGWIRMVDAHTGDTLIGPIQAHTNWVNSVEMWADGMRFVSGSYDSSVRIWDGLTGTQVAVCGDDDWSHSGYVLSVCVSPNGLYVASGSEDGNVCVWDGQNGKRILGPLRGHTKVARCVQFSPDGSHVVSCSLDGTIRFWDVSGIGAGKQEVTSAATAEEATANSNGGAAMDVESVDEDGWMVDFHGRRLLWVPSDLRAYLVHPPTSLSIGARAYFDLGTKRWKAGDEWMDCYRT</sequence>
<dbReference type="InterPro" id="IPR019775">
    <property type="entry name" value="WD40_repeat_CS"/>
</dbReference>
<evidence type="ECO:0000256" key="2">
    <source>
        <dbReference type="ARBA" id="ARBA00022737"/>
    </source>
</evidence>
<dbReference type="PROSITE" id="PS50294">
    <property type="entry name" value="WD_REPEATS_REGION"/>
    <property type="match status" value="10"/>
</dbReference>
<dbReference type="InterPro" id="IPR036322">
    <property type="entry name" value="WD40_repeat_dom_sf"/>
</dbReference>
<dbReference type="Gene3D" id="3.40.50.300">
    <property type="entry name" value="P-loop containing nucleotide triphosphate hydrolases"/>
    <property type="match status" value="1"/>
</dbReference>
<keyword evidence="1 3" id="KW-0853">WD repeat</keyword>
<dbReference type="Gene3D" id="2.130.10.10">
    <property type="entry name" value="YVTN repeat-like/Quinoprotein amine dehydrogenase"/>
    <property type="match status" value="6"/>
</dbReference>
<evidence type="ECO:0000313" key="7">
    <source>
        <dbReference type="Proteomes" id="UP000059188"/>
    </source>
</evidence>
<dbReference type="STRING" id="1108050.A0A0B7FWG6"/>